<dbReference type="CDD" id="cd04301">
    <property type="entry name" value="NAT_SF"/>
    <property type="match status" value="1"/>
</dbReference>
<dbReference type="EMBL" id="SMBI01000024">
    <property type="protein sequence ID" value="TCU13875.1"/>
    <property type="molecule type" value="Genomic_DNA"/>
</dbReference>
<dbReference type="AlphaFoldDB" id="A0AAX2QAY0"/>
<dbReference type="SUPFAM" id="SSF55729">
    <property type="entry name" value="Acyl-CoA N-acyltransferases (Nat)"/>
    <property type="match status" value="1"/>
</dbReference>
<keyword evidence="1" id="KW-0808">Transferase</keyword>
<reference evidence="3 4" key="1">
    <citation type="submission" date="2019-03" db="EMBL/GenBank/DDBJ databases">
        <title>Genomic Encyclopedia of Type Strains, Phase IV (KMG-V): Genome sequencing to study the core and pangenomes of soil and plant-associated prokaryotes.</title>
        <authorList>
            <person name="Whitman W."/>
        </authorList>
    </citation>
    <scope>NUCLEOTIDE SEQUENCE [LARGE SCALE GENOMIC DNA]</scope>
    <source>
        <strain evidence="3 4">FB403</strain>
    </source>
</reference>
<evidence type="ECO:0000313" key="4">
    <source>
        <dbReference type="Proteomes" id="UP000295021"/>
    </source>
</evidence>
<dbReference type="RefSeq" id="WP_132614653.1">
    <property type="nucleotide sequence ID" value="NZ_SMBI01000024.1"/>
</dbReference>
<dbReference type="PROSITE" id="PS51186">
    <property type="entry name" value="GNAT"/>
    <property type="match status" value="1"/>
</dbReference>
<comment type="caution">
    <text evidence="3">The sequence shown here is derived from an EMBL/GenBank/DDBJ whole genome shotgun (WGS) entry which is preliminary data.</text>
</comment>
<feature type="domain" description="N-acetyltransferase" evidence="2">
    <location>
        <begin position="4"/>
        <end position="153"/>
    </location>
</feature>
<dbReference type="GO" id="GO:0008080">
    <property type="term" value="F:N-acetyltransferase activity"/>
    <property type="evidence" value="ECO:0007669"/>
    <property type="project" value="InterPro"/>
</dbReference>
<dbReference type="Pfam" id="PF00583">
    <property type="entry name" value="Acetyltransf_1"/>
    <property type="match status" value="1"/>
</dbReference>
<dbReference type="PANTHER" id="PTHR13947:SF37">
    <property type="entry name" value="LD18367P"/>
    <property type="match status" value="1"/>
</dbReference>
<organism evidence="3 4">
    <name type="scientific">Rhizobium laguerreae</name>
    <dbReference type="NCBI Taxonomy" id="1076926"/>
    <lineage>
        <taxon>Bacteria</taxon>
        <taxon>Pseudomonadati</taxon>
        <taxon>Pseudomonadota</taxon>
        <taxon>Alphaproteobacteria</taxon>
        <taxon>Hyphomicrobiales</taxon>
        <taxon>Rhizobiaceae</taxon>
        <taxon>Rhizobium/Agrobacterium group</taxon>
        <taxon>Rhizobium</taxon>
    </lineage>
</organism>
<dbReference type="Proteomes" id="UP000295021">
    <property type="component" value="Unassembled WGS sequence"/>
</dbReference>
<accession>A0AAX2QAY0</accession>
<sequence length="153" mass="16829">MNEVTLRDPKPGDFGWIIHRQAKLYAEEFGLNAEFEGLLADICGNFIKMFDPRREWAWVAEIDGQVVGSVFLMRGDELAQGKLRLLYVEPATRGSGVGSNLVTACMDCARAMGYEKLVLWTESSLSAAAASSAAVHECLCGDPRRAGKLCTRR</sequence>
<dbReference type="InterPro" id="IPR000182">
    <property type="entry name" value="GNAT_dom"/>
</dbReference>
<dbReference type="InterPro" id="IPR016181">
    <property type="entry name" value="Acyl_CoA_acyltransferase"/>
</dbReference>
<dbReference type="InterPro" id="IPR050769">
    <property type="entry name" value="NAT_camello-type"/>
</dbReference>
<name>A0AAX2QAY0_9HYPH</name>
<evidence type="ECO:0000259" key="2">
    <source>
        <dbReference type="PROSITE" id="PS51186"/>
    </source>
</evidence>
<protein>
    <submittedName>
        <fullName evidence="3">N-acetylglutamate synthase-like GNAT family acetyltransferase</fullName>
    </submittedName>
</protein>
<evidence type="ECO:0000256" key="1">
    <source>
        <dbReference type="ARBA" id="ARBA00022679"/>
    </source>
</evidence>
<dbReference type="PANTHER" id="PTHR13947">
    <property type="entry name" value="GNAT FAMILY N-ACETYLTRANSFERASE"/>
    <property type="match status" value="1"/>
</dbReference>
<dbReference type="Gene3D" id="3.40.630.30">
    <property type="match status" value="1"/>
</dbReference>
<proteinExistence type="predicted"/>
<evidence type="ECO:0000313" key="3">
    <source>
        <dbReference type="EMBL" id="TCU13875.1"/>
    </source>
</evidence>
<gene>
    <name evidence="3" type="ORF">EV131_12412</name>
</gene>